<name>A0ABQ9YZV6_9CRUS</name>
<reference evidence="2 3" key="1">
    <citation type="journal article" date="2023" name="Nucleic Acids Res.">
        <title>The hologenome of Daphnia magna reveals possible DNA methylation and microbiome-mediated evolution of the host genome.</title>
        <authorList>
            <person name="Chaturvedi A."/>
            <person name="Li X."/>
            <person name="Dhandapani V."/>
            <person name="Marshall H."/>
            <person name="Kissane S."/>
            <person name="Cuenca-Cambronero M."/>
            <person name="Asole G."/>
            <person name="Calvet F."/>
            <person name="Ruiz-Romero M."/>
            <person name="Marangio P."/>
            <person name="Guigo R."/>
            <person name="Rago D."/>
            <person name="Mirbahai L."/>
            <person name="Eastwood N."/>
            <person name="Colbourne J.K."/>
            <person name="Zhou J."/>
            <person name="Mallon E."/>
            <person name="Orsini L."/>
        </authorList>
    </citation>
    <scope>NUCLEOTIDE SEQUENCE [LARGE SCALE GENOMIC DNA]</scope>
    <source>
        <strain evidence="2">LRV0_1</strain>
    </source>
</reference>
<dbReference type="Proteomes" id="UP001234178">
    <property type="component" value="Unassembled WGS sequence"/>
</dbReference>
<accession>A0ABQ9YZV6</accession>
<gene>
    <name evidence="2" type="ORF">OUZ56_010815</name>
</gene>
<dbReference type="EMBL" id="JAOYFB010000002">
    <property type="protein sequence ID" value="KAK4005740.1"/>
    <property type="molecule type" value="Genomic_DNA"/>
</dbReference>
<evidence type="ECO:0000313" key="3">
    <source>
        <dbReference type="Proteomes" id="UP001234178"/>
    </source>
</evidence>
<sequence length="99" mass="10904">MTGEKAVEGGNVGDYTGQPRVNIDKHAKPYPLGPTSFGRSSQKARRLHSNGGQVLVFDKHDNVHEHHAIRRFISSLSKRINLDNVNAFNAAPSTIWATI</sequence>
<organism evidence="2 3">
    <name type="scientific">Daphnia magna</name>
    <dbReference type="NCBI Taxonomy" id="35525"/>
    <lineage>
        <taxon>Eukaryota</taxon>
        <taxon>Metazoa</taxon>
        <taxon>Ecdysozoa</taxon>
        <taxon>Arthropoda</taxon>
        <taxon>Crustacea</taxon>
        <taxon>Branchiopoda</taxon>
        <taxon>Diplostraca</taxon>
        <taxon>Cladocera</taxon>
        <taxon>Anomopoda</taxon>
        <taxon>Daphniidae</taxon>
        <taxon>Daphnia</taxon>
    </lineage>
</organism>
<proteinExistence type="predicted"/>
<protein>
    <submittedName>
        <fullName evidence="2">Uncharacterized protein</fullName>
    </submittedName>
</protein>
<evidence type="ECO:0000256" key="1">
    <source>
        <dbReference type="SAM" id="MobiDB-lite"/>
    </source>
</evidence>
<comment type="caution">
    <text evidence="2">The sequence shown here is derived from an EMBL/GenBank/DDBJ whole genome shotgun (WGS) entry which is preliminary data.</text>
</comment>
<keyword evidence="3" id="KW-1185">Reference proteome</keyword>
<evidence type="ECO:0000313" key="2">
    <source>
        <dbReference type="EMBL" id="KAK4005740.1"/>
    </source>
</evidence>
<feature type="region of interest" description="Disordered" evidence="1">
    <location>
        <begin position="1"/>
        <end position="41"/>
    </location>
</feature>